<comment type="caution">
    <text evidence="1">The sequence shown here is derived from an EMBL/GenBank/DDBJ whole genome shotgun (WGS) entry which is preliminary data.</text>
</comment>
<name>A0A7J0BUH8_9BACT</name>
<evidence type="ECO:0000313" key="1">
    <source>
        <dbReference type="EMBL" id="GFM37367.1"/>
    </source>
</evidence>
<protein>
    <submittedName>
        <fullName evidence="1">Uncharacterized protein</fullName>
    </submittedName>
</protein>
<sequence>MGRKLSPEFITDLKNGNLTPVLKRVRDDHTLDLQIRDNEIHIYYRGGKLVGIKRNNNTNSYKMDFDKNYLKDPSYFVNLPYDVSSMNDAQRWVNDFQFLKLEMDIHFSKNMKPEREFQQLVSRENSYSRVSNLTDYFIVDVEFEKTVNTISTKFDAMAIYWPSTSSARKFIESPSQKLAIIEVKYSDSALSGSSGIVEHMEKTVACLREPGDCEEIKITICEQFNQKRELGLVLFSKNGNKNAVPELSGRPIYILLLANHDPASKVLRNELNSDAFNQAYMALQQYADVKFATSSFMGYGLFEECMLDLDSFKSALGRQAGA</sequence>
<organism evidence="1 2">
    <name type="scientific">Desulfovibrio psychrotolerans</name>
    <dbReference type="NCBI Taxonomy" id="415242"/>
    <lineage>
        <taxon>Bacteria</taxon>
        <taxon>Pseudomonadati</taxon>
        <taxon>Thermodesulfobacteriota</taxon>
        <taxon>Desulfovibrionia</taxon>
        <taxon>Desulfovibrionales</taxon>
        <taxon>Desulfovibrionaceae</taxon>
        <taxon>Desulfovibrio</taxon>
    </lineage>
</organism>
<evidence type="ECO:0000313" key="2">
    <source>
        <dbReference type="Proteomes" id="UP000503820"/>
    </source>
</evidence>
<proteinExistence type="predicted"/>
<reference evidence="1 2" key="1">
    <citation type="submission" date="2020-05" db="EMBL/GenBank/DDBJ databases">
        <title>Draft genome sequence of Desulfovibrio psychrotolerans JS1T.</title>
        <authorList>
            <person name="Ueno A."/>
            <person name="Tamazawa S."/>
            <person name="Tamamura S."/>
            <person name="Murakami T."/>
            <person name="Kiyama T."/>
            <person name="Inomata H."/>
            <person name="Amano Y."/>
            <person name="Miyakawa K."/>
            <person name="Tamaki H."/>
            <person name="Naganuma T."/>
            <person name="Kaneko K."/>
        </authorList>
    </citation>
    <scope>NUCLEOTIDE SEQUENCE [LARGE SCALE GENOMIC DNA]</scope>
    <source>
        <strain evidence="1 2">JS1</strain>
    </source>
</reference>
<dbReference type="AlphaFoldDB" id="A0A7J0BUH8"/>
<gene>
    <name evidence="1" type="ORF">DSM19430T_20510</name>
</gene>
<dbReference type="Proteomes" id="UP000503820">
    <property type="component" value="Unassembled WGS sequence"/>
</dbReference>
<accession>A0A7J0BUH8</accession>
<dbReference type="EMBL" id="BLVP01000008">
    <property type="protein sequence ID" value="GFM37367.1"/>
    <property type="molecule type" value="Genomic_DNA"/>
</dbReference>
<keyword evidence="2" id="KW-1185">Reference proteome</keyword>
<dbReference type="RefSeq" id="WP_174409971.1">
    <property type="nucleotide sequence ID" value="NZ_BLVP01000008.1"/>
</dbReference>